<proteinExistence type="predicted"/>
<protein>
    <submittedName>
        <fullName evidence="1">Uncharacterized protein</fullName>
    </submittedName>
</protein>
<evidence type="ECO:0000313" key="1">
    <source>
        <dbReference type="EMBL" id="KAF6784889.1"/>
    </source>
</evidence>
<dbReference type="AlphaFoldDB" id="A0A8H6IMA5"/>
<organism evidence="1 2">
    <name type="scientific">Colletotrichum sojae</name>
    <dbReference type="NCBI Taxonomy" id="2175907"/>
    <lineage>
        <taxon>Eukaryota</taxon>
        <taxon>Fungi</taxon>
        <taxon>Dikarya</taxon>
        <taxon>Ascomycota</taxon>
        <taxon>Pezizomycotina</taxon>
        <taxon>Sordariomycetes</taxon>
        <taxon>Hypocreomycetidae</taxon>
        <taxon>Glomerellales</taxon>
        <taxon>Glomerellaceae</taxon>
        <taxon>Colletotrichum</taxon>
        <taxon>Colletotrichum orchidearum species complex</taxon>
    </lineage>
</organism>
<sequence length="181" mass="20724">MNLFRDNCSKVGIEEHQLAPAFSIMLRGKASIFYANRLCGRGIRDFDTMVDNVRRYFETEEKRQSYLSEWRETTFNRIMQKHPDKSKTQVLDDLIEKLALIQRALPVSYHSDEVLRTQLLNACSGIKESSGEYHGEEEGDTFFTSTVFYGSTALDGSAVAANLADQSFYHQLTKQRCRSTS</sequence>
<dbReference type="Proteomes" id="UP000652219">
    <property type="component" value="Unassembled WGS sequence"/>
</dbReference>
<keyword evidence="2" id="KW-1185">Reference proteome</keyword>
<evidence type="ECO:0000313" key="2">
    <source>
        <dbReference type="Proteomes" id="UP000652219"/>
    </source>
</evidence>
<gene>
    <name evidence="1" type="ORF">CSOJ01_15677</name>
</gene>
<reference evidence="1 2" key="1">
    <citation type="journal article" date="2020" name="Phytopathology">
        <title>Genome Sequence Resources of Colletotrichum truncatum, C. plurivorum, C. musicola, and C. sojae: Four Species Pathogenic to Soybean (Glycine max).</title>
        <authorList>
            <person name="Rogerio F."/>
            <person name="Boufleur T.R."/>
            <person name="Ciampi-Guillardi M."/>
            <person name="Sukno S.A."/>
            <person name="Thon M.R."/>
            <person name="Massola Junior N.S."/>
            <person name="Baroncelli R."/>
        </authorList>
    </citation>
    <scope>NUCLEOTIDE SEQUENCE [LARGE SCALE GENOMIC DNA]</scope>
    <source>
        <strain evidence="1 2">LFN0009</strain>
    </source>
</reference>
<dbReference type="EMBL" id="WIGN01000718">
    <property type="protein sequence ID" value="KAF6784889.1"/>
    <property type="molecule type" value="Genomic_DNA"/>
</dbReference>
<comment type="caution">
    <text evidence="1">The sequence shown here is derived from an EMBL/GenBank/DDBJ whole genome shotgun (WGS) entry which is preliminary data.</text>
</comment>
<name>A0A8H6IMA5_9PEZI</name>
<accession>A0A8H6IMA5</accession>